<comment type="caution">
    <text evidence="1">The sequence shown here is derived from an EMBL/GenBank/DDBJ whole genome shotgun (WGS) entry which is preliminary data.</text>
</comment>
<dbReference type="EMBL" id="CABO01000040">
    <property type="protein sequence ID" value="CBI02639.1"/>
    <property type="molecule type" value="Genomic_DNA"/>
</dbReference>
<reference evidence="1" key="1">
    <citation type="submission" date="2009-10" db="EMBL/GenBank/DDBJ databases">
        <title>Diversity of trophic interactions inside an arsenic-rich microbial ecosystem.</title>
        <authorList>
            <person name="Bertin P.N."/>
            <person name="Heinrich-Salmeron A."/>
            <person name="Pelletier E."/>
            <person name="Goulhen-Chollet F."/>
            <person name="Arsene-Ploetze F."/>
            <person name="Gallien S."/>
            <person name="Calteau A."/>
            <person name="Vallenet D."/>
            <person name="Casiot C."/>
            <person name="Chane-Woon-Ming B."/>
            <person name="Giloteaux L."/>
            <person name="Barakat M."/>
            <person name="Bonnefoy V."/>
            <person name="Bruneel O."/>
            <person name="Chandler M."/>
            <person name="Cleiss J."/>
            <person name="Duran R."/>
            <person name="Elbaz-Poulichet F."/>
            <person name="Fonknechten N."/>
            <person name="Lauga B."/>
            <person name="Mornico D."/>
            <person name="Ortet P."/>
            <person name="Schaeffer C."/>
            <person name="Siguier P."/>
            <person name="Alexander Thil Smith A."/>
            <person name="Van Dorsselaer A."/>
            <person name="Weissenbach J."/>
            <person name="Medigue C."/>
            <person name="Le Paslier D."/>
        </authorList>
    </citation>
    <scope>NUCLEOTIDE SEQUENCE</scope>
</reference>
<gene>
    <name evidence="1" type="ORF">CARN4_2487</name>
</gene>
<organism evidence="1">
    <name type="scientific">mine drainage metagenome</name>
    <dbReference type="NCBI Taxonomy" id="410659"/>
    <lineage>
        <taxon>unclassified sequences</taxon>
        <taxon>metagenomes</taxon>
        <taxon>ecological metagenomes</taxon>
    </lineage>
</organism>
<dbReference type="AlphaFoldDB" id="E6Q618"/>
<protein>
    <submittedName>
        <fullName evidence="1">Uncharacterized protein</fullName>
    </submittedName>
</protein>
<sequence>MHPLALAFLLALAPQKQGISDIYPPTVSAKCFGSPITESLGTGNIASTLSSVSTSVVNIWAFVGGREDAPVAWLFKDAIGDYYLQFSSHAKPRSFRSIRHYWLYFHGPGPYVPTRVRSKQIVAIENTLGARGIVRVSCFTHDYKM</sequence>
<proteinExistence type="predicted"/>
<accession>E6Q618</accession>
<name>E6Q618_9ZZZZ</name>
<evidence type="ECO:0000313" key="1">
    <source>
        <dbReference type="EMBL" id="CBI02639.1"/>
    </source>
</evidence>